<comment type="caution">
    <text evidence="1">The sequence shown here is derived from an EMBL/GenBank/DDBJ whole genome shotgun (WGS) entry which is preliminary data.</text>
</comment>
<dbReference type="Gene3D" id="3.40.50.300">
    <property type="entry name" value="P-loop containing nucleotide triphosphate hydrolases"/>
    <property type="match status" value="1"/>
</dbReference>
<organism evidence="1 2">
    <name type="scientific">Angustibacter aerolatus</name>
    <dbReference type="NCBI Taxonomy" id="1162965"/>
    <lineage>
        <taxon>Bacteria</taxon>
        <taxon>Bacillati</taxon>
        <taxon>Actinomycetota</taxon>
        <taxon>Actinomycetes</taxon>
        <taxon>Kineosporiales</taxon>
        <taxon>Kineosporiaceae</taxon>
    </lineage>
</organism>
<accession>A0ABQ6JAR7</accession>
<dbReference type="EMBL" id="BSUZ01000001">
    <property type="protein sequence ID" value="GMA84884.1"/>
    <property type="molecule type" value="Genomic_DNA"/>
</dbReference>
<evidence type="ECO:0000313" key="2">
    <source>
        <dbReference type="Proteomes" id="UP001157017"/>
    </source>
</evidence>
<keyword evidence="2" id="KW-1185">Reference proteome</keyword>
<name>A0ABQ6JAR7_9ACTN</name>
<dbReference type="Proteomes" id="UP001157017">
    <property type="component" value="Unassembled WGS sequence"/>
</dbReference>
<protein>
    <submittedName>
        <fullName evidence="1">Uncharacterized protein</fullName>
    </submittedName>
</protein>
<sequence>MTEAALPAVLLAGAPASGKSTVGRLLAGRLGAALLDQDVATGPLVDVVQRLVGVDDLDDPRLAGLTRAARYEVLWALAESNLRAGVPVVLVAPFTAERSGDPHWAAARGRLAAAGEHRCWCGCGSTPPRWCAGCGCEVRPATPRSLLDEGAYLEALAAREAGPPAVPHLELDATRRAADLAAAVRAALTA</sequence>
<evidence type="ECO:0000313" key="1">
    <source>
        <dbReference type="EMBL" id="GMA84884.1"/>
    </source>
</evidence>
<dbReference type="InterPro" id="IPR027417">
    <property type="entry name" value="P-loop_NTPase"/>
</dbReference>
<proteinExistence type="predicted"/>
<gene>
    <name evidence="1" type="ORF">GCM10025868_01340</name>
</gene>
<dbReference type="SUPFAM" id="SSF52540">
    <property type="entry name" value="P-loop containing nucleoside triphosphate hydrolases"/>
    <property type="match status" value="1"/>
</dbReference>
<dbReference type="PANTHER" id="PTHR37807">
    <property type="entry name" value="OS07G0160300 PROTEIN"/>
    <property type="match status" value="1"/>
</dbReference>
<dbReference type="PANTHER" id="PTHR37807:SF3">
    <property type="entry name" value="OS07G0160300 PROTEIN"/>
    <property type="match status" value="1"/>
</dbReference>
<dbReference type="Pfam" id="PF13671">
    <property type="entry name" value="AAA_33"/>
    <property type="match status" value="1"/>
</dbReference>
<reference evidence="2" key="1">
    <citation type="journal article" date="2019" name="Int. J. Syst. Evol. Microbiol.">
        <title>The Global Catalogue of Microorganisms (GCM) 10K type strain sequencing project: providing services to taxonomists for standard genome sequencing and annotation.</title>
        <authorList>
            <consortium name="The Broad Institute Genomics Platform"/>
            <consortium name="The Broad Institute Genome Sequencing Center for Infectious Disease"/>
            <person name="Wu L."/>
            <person name="Ma J."/>
        </authorList>
    </citation>
    <scope>NUCLEOTIDE SEQUENCE [LARGE SCALE GENOMIC DNA]</scope>
    <source>
        <strain evidence="2">NBRC 108730</strain>
    </source>
</reference>